<evidence type="ECO:0000313" key="2">
    <source>
        <dbReference type="EMBL" id="KOO35896.1"/>
    </source>
</evidence>
<organism evidence="2 3">
    <name type="scientific">Chrysochromulina tobinii</name>
    <dbReference type="NCBI Taxonomy" id="1460289"/>
    <lineage>
        <taxon>Eukaryota</taxon>
        <taxon>Haptista</taxon>
        <taxon>Haptophyta</taxon>
        <taxon>Prymnesiophyceae</taxon>
        <taxon>Prymnesiales</taxon>
        <taxon>Chrysochromulinaceae</taxon>
        <taxon>Chrysochromulina</taxon>
    </lineage>
</organism>
<dbReference type="InterPro" id="IPR057491">
    <property type="entry name" value="DiatomPyrShell"/>
</dbReference>
<feature type="transmembrane region" description="Helical" evidence="1">
    <location>
        <begin position="154"/>
        <end position="179"/>
    </location>
</feature>
<protein>
    <submittedName>
        <fullName evidence="2">Uncharacterized protein</fullName>
    </submittedName>
</protein>
<sequence>MVICIAVVGAWSAAAIAGVGMRLAHTIETLCFVLIVAVLLIIGNTIGFGALANSMNDSPMMSLVRSAASSNLARALTLYFLLPFAICYLALSSLNQLVRQATYVVCPCVATKRRKLLDEQERTLTHKGVMRVKWLTPIANSHVAMVVDWEWAPVLLLVGYIGLTIWALQLGTTLTYMGLAVLIEWLITLHWVLVTFLFFIIGIIMFLVPVIPGLAVYLSAGVILGPTCADTFGGFIPASIYGAFMAWIMKFFAHILQQKWLGESLGSRLWVRQAVGINAPLMKAVRYLLEQPGLSLGKVMILCGGPDWPTSVLCGILRVPLFQMLLGLVPICTLTFPTTLAGAFQLKIDDGAAWASAATVFLIVSTLLQLVFGCVALYQIEKVRREKADELAKYPDDVEVLKLDKAAAAASVRYAAVTRLAIMPRLAKFWLFSSVGTLAISSYFLFFVPSYLFEPFAMTDIISAVFCWTCEAAIIKMPLGWIGLVALIYGSFALWLFEKWANKQVKNQPADDVKAHDELTGAGHVARSMGDESNGFDVTDEESKEWVELAQPSDVDAPMMQLTSTRGGTKTSYTGGVVPTRTPVATDSAILVQGGSLRTWSYRSPSVEQVQVVLSTEGRPLDADIELWHGPDNTPCKMRVYVENGQLRPFSAVIETPRGPNTVAIRNIGQIEFPIAANVIADQVDSPSPDCLAASTTIQGGALRTYPFDPTVDSVQVLLKTDGRPLNARIELLQGPNNNKQVIELYTEDGLDRPFFCVLETPGSGNVVRIVNTAPIEFPMTAAVVPHSINEAMSSGAVLGGDVVIGGDVGF</sequence>
<dbReference type="AlphaFoldDB" id="A0A0M0KAM5"/>
<gene>
    <name evidence="2" type="ORF">Ctob_015827</name>
</gene>
<feature type="transmembrane region" description="Helical" evidence="1">
    <location>
        <begin position="72"/>
        <end position="91"/>
    </location>
</feature>
<proteinExistence type="predicted"/>
<feature type="transmembrane region" description="Helical" evidence="1">
    <location>
        <begin position="352"/>
        <end position="378"/>
    </location>
</feature>
<keyword evidence="1" id="KW-0472">Membrane</keyword>
<comment type="caution">
    <text evidence="2">The sequence shown here is derived from an EMBL/GenBank/DDBJ whole genome shotgun (WGS) entry which is preliminary data.</text>
</comment>
<dbReference type="OrthoDB" id="498037at2759"/>
<name>A0A0M0KAM5_9EUKA</name>
<feature type="transmembrane region" description="Helical" evidence="1">
    <location>
        <begin position="191"/>
        <end position="220"/>
    </location>
</feature>
<feature type="transmembrane region" description="Helical" evidence="1">
    <location>
        <begin position="473"/>
        <end position="497"/>
    </location>
</feature>
<feature type="transmembrane region" description="Helical" evidence="1">
    <location>
        <begin position="27"/>
        <end position="51"/>
    </location>
</feature>
<dbReference type="Proteomes" id="UP000037460">
    <property type="component" value="Unassembled WGS sequence"/>
</dbReference>
<feature type="transmembrane region" description="Helical" evidence="1">
    <location>
        <begin position="429"/>
        <end position="453"/>
    </location>
</feature>
<accession>A0A0M0KAM5</accession>
<reference evidence="3" key="1">
    <citation type="journal article" date="2015" name="PLoS Genet.">
        <title>Genome Sequence and Transcriptome Analyses of Chrysochromulina tobin: Metabolic Tools for Enhanced Algal Fitness in the Prominent Order Prymnesiales (Haptophyceae).</title>
        <authorList>
            <person name="Hovde B.T."/>
            <person name="Deodato C.R."/>
            <person name="Hunsperger H.M."/>
            <person name="Ryken S.A."/>
            <person name="Yost W."/>
            <person name="Jha R.K."/>
            <person name="Patterson J."/>
            <person name="Monnat R.J. Jr."/>
            <person name="Barlow S.B."/>
            <person name="Starkenburg S.R."/>
            <person name="Cattolico R.A."/>
        </authorList>
    </citation>
    <scope>NUCLEOTIDE SEQUENCE</scope>
    <source>
        <strain evidence="3">CCMP291</strain>
    </source>
</reference>
<feature type="transmembrane region" description="Helical" evidence="1">
    <location>
        <begin position="325"/>
        <end position="346"/>
    </location>
</feature>
<keyword evidence="3" id="KW-1185">Reference proteome</keyword>
<keyword evidence="1" id="KW-1133">Transmembrane helix</keyword>
<dbReference type="Pfam" id="PF25192">
    <property type="entry name" value="DiatomPyrShell"/>
    <property type="match status" value="1"/>
</dbReference>
<evidence type="ECO:0000256" key="1">
    <source>
        <dbReference type="SAM" id="Phobius"/>
    </source>
</evidence>
<dbReference type="EMBL" id="JWZX01000713">
    <property type="protein sequence ID" value="KOO35896.1"/>
    <property type="molecule type" value="Genomic_DNA"/>
</dbReference>
<feature type="transmembrane region" description="Helical" evidence="1">
    <location>
        <begin position="232"/>
        <end position="253"/>
    </location>
</feature>
<keyword evidence="1" id="KW-0812">Transmembrane</keyword>
<evidence type="ECO:0000313" key="3">
    <source>
        <dbReference type="Proteomes" id="UP000037460"/>
    </source>
</evidence>